<dbReference type="Proteomes" id="UP000337909">
    <property type="component" value="Unassembled WGS sequence"/>
</dbReference>
<name>A0A5E7BIP2_PSEFL</name>
<gene>
    <name evidence="1" type="ORF">PS691_01922</name>
</gene>
<evidence type="ECO:0000313" key="2">
    <source>
        <dbReference type="Proteomes" id="UP000337909"/>
    </source>
</evidence>
<organism evidence="1 2">
    <name type="scientific">Pseudomonas fluorescens</name>
    <dbReference type="NCBI Taxonomy" id="294"/>
    <lineage>
        <taxon>Bacteria</taxon>
        <taxon>Pseudomonadati</taxon>
        <taxon>Pseudomonadota</taxon>
        <taxon>Gammaproteobacteria</taxon>
        <taxon>Pseudomonadales</taxon>
        <taxon>Pseudomonadaceae</taxon>
        <taxon>Pseudomonas</taxon>
    </lineage>
</organism>
<dbReference type="OrthoDB" id="6864460at2"/>
<protein>
    <submittedName>
        <fullName evidence="1">Uncharacterized protein</fullName>
    </submittedName>
</protein>
<accession>A0A5E7BIP2</accession>
<proteinExistence type="predicted"/>
<dbReference type="EMBL" id="CABVHQ010000015">
    <property type="protein sequence ID" value="VVN91766.1"/>
    <property type="molecule type" value="Genomic_DNA"/>
</dbReference>
<dbReference type="AlphaFoldDB" id="A0A5E7BIP2"/>
<dbReference type="RefSeq" id="WP_150641957.1">
    <property type="nucleotide sequence ID" value="NZ_CABVHQ010000015.1"/>
</dbReference>
<reference evidence="1 2" key="1">
    <citation type="submission" date="2019-09" db="EMBL/GenBank/DDBJ databases">
        <authorList>
            <person name="Chandra G."/>
            <person name="Truman W A."/>
        </authorList>
    </citation>
    <scope>NUCLEOTIDE SEQUENCE [LARGE SCALE GENOMIC DNA]</scope>
    <source>
        <strain evidence="1">PS691</strain>
    </source>
</reference>
<evidence type="ECO:0000313" key="1">
    <source>
        <dbReference type="EMBL" id="VVN91766.1"/>
    </source>
</evidence>
<sequence length="122" mass="13969">MSPQNAVLFMQEAIAVVVLIDLDVAKKLFQEEAIHCTWLMDGTHSMQICLDPDDLMKGAYRISECLFQRISTEFLSLSWFVQERSRIFDLDRRPAIELANLAPEEIITSPPTGWTSARDCYD</sequence>